<dbReference type="OrthoDB" id="9810135at2"/>
<evidence type="ECO:0000256" key="13">
    <source>
        <dbReference type="ARBA" id="ARBA00048988"/>
    </source>
</evidence>
<dbReference type="PROSITE" id="PS51198">
    <property type="entry name" value="UVRD_HELICASE_ATP_BIND"/>
    <property type="match status" value="1"/>
</dbReference>
<dbReference type="AlphaFoldDB" id="A0A328VGS0"/>
<dbReference type="GO" id="GO:0003677">
    <property type="term" value="F:DNA binding"/>
    <property type="evidence" value="ECO:0007669"/>
    <property type="project" value="InterPro"/>
</dbReference>
<dbReference type="Pfam" id="PF00580">
    <property type="entry name" value="UvrD-helicase"/>
    <property type="match status" value="1"/>
</dbReference>
<evidence type="ECO:0000256" key="1">
    <source>
        <dbReference type="ARBA" id="ARBA00009922"/>
    </source>
</evidence>
<feature type="region of interest" description="Disordered" evidence="15">
    <location>
        <begin position="982"/>
        <end position="1002"/>
    </location>
</feature>
<keyword evidence="7" id="KW-0269">Exonuclease</keyword>
<evidence type="ECO:0000259" key="16">
    <source>
        <dbReference type="PROSITE" id="PS51198"/>
    </source>
</evidence>
<dbReference type="InterPro" id="IPR027417">
    <property type="entry name" value="P-loop_NTPase"/>
</dbReference>
<evidence type="ECO:0000256" key="2">
    <source>
        <dbReference type="ARBA" id="ARBA00022722"/>
    </source>
</evidence>
<feature type="region of interest" description="Disordered" evidence="15">
    <location>
        <begin position="227"/>
        <end position="252"/>
    </location>
</feature>
<keyword evidence="3 14" id="KW-0547">Nucleotide-binding</keyword>
<dbReference type="EMBL" id="MCIF01000002">
    <property type="protein sequence ID" value="RAQ96647.1"/>
    <property type="molecule type" value="Genomic_DNA"/>
</dbReference>
<dbReference type="InterPro" id="IPR014016">
    <property type="entry name" value="UvrD-like_ATP-bd"/>
</dbReference>
<evidence type="ECO:0000256" key="7">
    <source>
        <dbReference type="ARBA" id="ARBA00022839"/>
    </source>
</evidence>
<dbReference type="GO" id="GO:0043138">
    <property type="term" value="F:3'-5' DNA helicase activity"/>
    <property type="evidence" value="ECO:0007669"/>
    <property type="project" value="UniProtKB-EC"/>
</dbReference>
<keyword evidence="5 14" id="KW-0378">Hydrolase</keyword>
<dbReference type="GO" id="GO:0005829">
    <property type="term" value="C:cytosol"/>
    <property type="evidence" value="ECO:0007669"/>
    <property type="project" value="TreeGrafter"/>
</dbReference>
<proteinExistence type="inferred from homology"/>
<reference evidence="18 19" key="1">
    <citation type="submission" date="2016-08" db="EMBL/GenBank/DDBJ databases">
        <title>Analysis of Carbohydrate Active Enzymes in Thermogemmatispora T81 Reveals Carbohydrate Degradation Ability.</title>
        <authorList>
            <person name="Tomazini A."/>
            <person name="Lal S."/>
            <person name="Stott M."/>
            <person name="Henrissat B."/>
            <person name="Polikarpov I."/>
            <person name="Sparling R."/>
            <person name="Levin D.B."/>
        </authorList>
    </citation>
    <scope>NUCLEOTIDE SEQUENCE [LARGE SCALE GENOMIC DNA]</scope>
    <source>
        <strain evidence="18 19">T81</strain>
    </source>
</reference>
<evidence type="ECO:0000256" key="6">
    <source>
        <dbReference type="ARBA" id="ARBA00022806"/>
    </source>
</evidence>
<comment type="catalytic activity">
    <reaction evidence="13">
        <text>ATP + H2O = ADP + phosphate + H(+)</text>
        <dbReference type="Rhea" id="RHEA:13065"/>
        <dbReference type="ChEBI" id="CHEBI:15377"/>
        <dbReference type="ChEBI" id="CHEBI:15378"/>
        <dbReference type="ChEBI" id="CHEBI:30616"/>
        <dbReference type="ChEBI" id="CHEBI:43474"/>
        <dbReference type="ChEBI" id="CHEBI:456216"/>
        <dbReference type="EC" id="5.6.2.4"/>
    </reaction>
</comment>
<evidence type="ECO:0000256" key="3">
    <source>
        <dbReference type="ARBA" id="ARBA00022741"/>
    </source>
</evidence>
<dbReference type="InterPro" id="IPR000212">
    <property type="entry name" value="DNA_helicase_UvrD/REP"/>
</dbReference>
<dbReference type="Gene3D" id="1.10.486.10">
    <property type="entry name" value="PCRA, domain 4"/>
    <property type="match status" value="1"/>
</dbReference>
<evidence type="ECO:0000256" key="11">
    <source>
        <dbReference type="ARBA" id="ARBA00034617"/>
    </source>
</evidence>
<comment type="caution">
    <text evidence="18">The sequence shown here is derived from an EMBL/GenBank/DDBJ whole genome shotgun (WGS) entry which is preliminary data.</text>
</comment>
<dbReference type="Gene3D" id="3.40.50.300">
    <property type="entry name" value="P-loop containing nucleotide triphosphate hydrolases"/>
    <property type="match status" value="2"/>
</dbReference>
<keyword evidence="19" id="KW-1185">Reference proteome</keyword>
<dbReference type="GO" id="GO:0000725">
    <property type="term" value="P:recombinational repair"/>
    <property type="evidence" value="ECO:0007669"/>
    <property type="project" value="TreeGrafter"/>
</dbReference>
<evidence type="ECO:0000256" key="10">
    <source>
        <dbReference type="ARBA" id="ARBA00023235"/>
    </source>
</evidence>
<evidence type="ECO:0000256" key="4">
    <source>
        <dbReference type="ARBA" id="ARBA00022763"/>
    </source>
</evidence>
<dbReference type="CDD" id="cd17932">
    <property type="entry name" value="DEXQc_UvrD"/>
    <property type="match status" value="1"/>
</dbReference>
<evidence type="ECO:0000256" key="9">
    <source>
        <dbReference type="ARBA" id="ARBA00023204"/>
    </source>
</evidence>
<keyword evidence="6 14" id="KW-0347">Helicase</keyword>
<evidence type="ECO:0000259" key="17">
    <source>
        <dbReference type="PROSITE" id="PS51217"/>
    </source>
</evidence>
<comment type="similarity">
    <text evidence="1">Belongs to the helicase family. UvrD subfamily.</text>
</comment>
<feature type="binding site" evidence="14">
    <location>
        <begin position="277"/>
        <end position="284"/>
    </location>
    <ligand>
        <name>ATP</name>
        <dbReference type="ChEBI" id="CHEBI:30616"/>
    </ligand>
</feature>
<dbReference type="Pfam" id="PF12705">
    <property type="entry name" value="PDDEXK_1"/>
    <property type="match status" value="1"/>
</dbReference>
<dbReference type="Gene3D" id="1.10.10.160">
    <property type="match status" value="1"/>
</dbReference>
<dbReference type="InterPro" id="IPR014017">
    <property type="entry name" value="DNA_helicase_UvrD-like_C"/>
</dbReference>
<keyword evidence="8 14" id="KW-0067">ATP-binding</keyword>
<evidence type="ECO:0000256" key="14">
    <source>
        <dbReference type="PROSITE-ProRule" id="PRU00560"/>
    </source>
</evidence>
<dbReference type="GO" id="GO:0004527">
    <property type="term" value="F:exonuclease activity"/>
    <property type="evidence" value="ECO:0007669"/>
    <property type="project" value="UniProtKB-KW"/>
</dbReference>
<name>A0A328VGS0_9CHLR</name>
<dbReference type="InterPro" id="IPR013986">
    <property type="entry name" value="DExx_box_DNA_helicase_dom_sf"/>
</dbReference>
<evidence type="ECO:0000313" key="18">
    <source>
        <dbReference type="EMBL" id="RAQ96647.1"/>
    </source>
</evidence>
<comment type="catalytic activity">
    <reaction evidence="11">
        <text>Couples ATP hydrolysis with the unwinding of duplex DNA by translocating in the 3'-5' direction.</text>
        <dbReference type="EC" id="5.6.2.4"/>
    </reaction>
</comment>
<keyword evidence="10" id="KW-0413">Isomerase</keyword>
<dbReference type="PANTHER" id="PTHR11070:SF55">
    <property type="entry name" value="DNA 3'-5' HELICASE"/>
    <property type="match status" value="1"/>
</dbReference>
<evidence type="ECO:0000256" key="8">
    <source>
        <dbReference type="ARBA" id="ARBA00022840"/>
    </source>
</evidence>
<evidence type="ECO:0000256" key="15">
    <source>
        <dbReference type="SAM" id="MobiDB-lite"/>
    </source>
</evidence>
<protein>
    <recommendedName>
        <fullName evidence="12">DNA 3'-5' helicase</fullName>
        <ecNumber evidence="12">5.6.2.4</ecNumber>
    </recommendedName>
</protein>
<evidence type="ECO:0000256" key="12">
    <source>
        <dbReference type="ARBA" id="ARBA00034808"/>
    </source>
</evidence>
<dbReference type="RefSeq" id="WP_112430391.1">
    <property type="nucleotide sequence ID" value="NZ_MCIF01000002.1"/>
</dbReference>
<dbReference type="SUPFAM" id="SSF52540">
    <property type="entry name" value="P-loop containing nucleoside triphosphate hydrolases"/>
    <property type="match status" value="1"/>
</dbReference>
<keyword evidence="9" id="KW-0234">DNA repair</keyword>
<dbReference type="Pfam" id="PF06114">
    <property type="entry name" value="Peptidase_M78"/>
    <property type="match status" value="2"/>
</dbReference>
<feature type="domain" description="UvrD-like helicase ATP-binding" evidence="16">
    <location>
        <begin position="256"/>
        <end position="562"/>
    </location>
</feature>
<evidence type="ECO:0000256" key="5">
    <source>
        <dbReference type="ARBA" id="ARBA00022801"/>
    </source>
</evidence>
<dbReference type="GO" id="GO:0033202">
    <property type="term" value="C:DNA helicase complex"/>
    <property type="evidence" value="ECO:0007669"/>
    <property type="project" value="TreeGrafter"/>
</dbReference>
<gene>
    <name evidence="18" type="ORF">A4R35_13975</name>
</gene>
<sequence>MEQETRALATLTARYLRQRYRYVKPSWEAEALPLDELVAWLGLEVATFHPADHPPGTYGYLEPGDDLIWICRNLPEPQRRFTLAHELGHVILHRPLTEKMLLLVPELEKILELLKRGLAVLAEEEQDQLSLCGEEEIREEIGALSDGGSVEELLGPGQSYSPRSQRELAANLFAAELLMPLEAVRALYVGQGLPPAYLANRFGVSQAAMLNRLAGLLKEYPPIMEPQVQPEKQPAEGPQQRPGPVLSSVSTSTSAGRSYDEFQQAAIAASTPALVIAGPGSGKTSTLIGRAEYLVRSCGVAPRSILALTFSRKAAEEMQERLRQALRSSAGPKSAAWELPTVSTFHAFCAEFLRQYSELAGLRPDFTLVDDAEGYFLLRSLAPRLPLYYYHHLTQPTLYFPDMLKAISRAKDELVTPERYRQLAEQMLEQAQTVEERERAERAREIASVYALYQEELERRGDIDFGGLIMLTVQLLERHSDLLQQLQQRYQHILVDEFQDINRASGVLLRLLAGEARRVWVVGDANQAIYGFRGASPANIARFREDYPGAAILSLSRNYRSRPDIVALAEAFRLQRLEAGQFSEEAALRRNEAVRPSLPEPYVTLAVAEDEAAELAGLVADLQVRARQGYRYRDLVVLCRTRAQARRISQALATAGLPVIESGGTLEQEHVKNALAPLLLLAGPNGMGLLRAARWPEHSLSQADIEALLLAAREQQVAPGLLVLQGDIPESLSDAGRRSLRLLSELLQRLAAAPDIWSLLAQYLLIETDQVRRLLARDDAQARAILADYALLLQLARRYDLQQQRQLREEPAPAENQPISPLAGTAQTGPLYEQVRGFLEYLRVLLLLRQDNSTRQQSLEESQGDEADVVRVMTVHASKGLEFPVIYLPGLNQQRFPAMRRYNPVPPPDGMLSLESDEAALHEIGEACLFYVGITRARDHLVLSYSRRPGKRTAKPSVFLEPLLAGLPPERLIRIEWRGLGQDGPATAGGEERRGDSEAAPLSRPAEEFIHAMQPEVLNASAIECYQQCPRKYLYNYIYRFQPLQEGYSLFVQATRRTLETLYEWVGRAQRATAEGQQAATTLPTREEVHELYSRHWRELGGHESPFASLYERHGREVAEQLHRKLLDNAETQRWQLWRGFTIEIAGQTIRVDVDRVEIPRQPEQPVRFVRTRFGRRKQEPEPDTRELLYMHAYREHYAGQEVELHSDNLTTGEIKAVRLGQRREQSLHARLVENLERLKEHDYAAAPSDPGRCPTCPFFLICPA</sequence>
<evidence type="ECO:0000313" key="19">
    <source>
        <dbReference type="Proteomes" id="UP000248706"/>
    </source>
</evidence>
<keyword evidence="4" id="KW-0227">DNA damage</keyword>
<dbReference type="InterPro" id="IPR038726">
    <property type="entry name" value="PDDEXK_AddAB-type"/>
</dbReference>
<dbReference type="PROSITE" id="PS51217">
    <property type="entry name" value="UVRD_HELICASE_CTER"/>
    <property type="match status" value="1"/>
</dbReference>
<dbReference type="Proteomes" id="UP000248706">
    <property type="component" value="Unassembled WGS sequence"/>
</dbReference>
<accession>A0A328VGS0</accession>
<dbReference type="PANTHER" id="PTHR11070">
    <property type="entry name" value="UVRD / RECB / PCRA DNA HELICASE FAMILY MEMBER"/>
    <property type="match status" value="1"/>
</dbReference>
<dbReference type="EC" id="5.6.2.4" evidence="12"/>
<dbReference type="Gene3D" id="1.10.10.2910">
    <property type="match status" value="1"/>
</dbReference>
<organism evidence="18 19">
    <name type="scientific">Thermogemmatispora tikiterensis</name>
    <dbReference type="NCBI Taxonomy" id="1825093"/>
    <lineage>
        <taxon>Bacteria</taxon>
        <taxon>Bacillati</taxon>
        <taxon>Chloroflexota</taxon>
        <taxon>Ktedonobacteria</taxon>
        <taxon>Thermogemmatisporales</taxon>
        <taxon>Thermogemmatisporaceae</taxon>
        <taxon>Thermogemmatispora</taxon>
    </lineage>
</organism>
<dbReference type="Pfam" id="PF13361">
    <property type="entry name" value="UvrD_C"/>
    <property type="match status" value="1"/>
</dbReference>
<dbReference type="GO" id="GO:0005524">
    <property type="term" value="F:ATP binding"/>
    <property type="evidence" value="ECO:0007669"/>
    <property type="project" value="UniProtKB-UniRule"/>
</dbReference>
<feature type="domain" description="UvrD-like helicase C-terminal" evidence="17">
    <location>
        <begin position="563"/>
        <end position="880"/>
    </location>
</feature>
<keyword evidence="2" id="KW-0540">Nuclease</keyword>
<dbReference type="InterPro" id="IPR010359">
    <property type="entry name" value="IrrE_HExxH"/>
</dbReference>
<feature type="region of interest" description="Disordered" evidence="15">
    <location>
        <begin position="804"/>
        <end position="825"/>
    </location>
</feature>